<accession>X6PCU7</accession>
<keyword evidence="2" id="KW-0812">Transmembrane</keyword>
<proteinExistence type="predicted"/>
<protein>
    <submittedName>
        <fullName evidence="3">Uncharacterized protein</fullName>
    </submittedName>
</protein>
<feature type="region of interest" description="Disordered" evidence="1">
    <location>
        <begin position="111"/>
        <end position="132"/>
    </location>
</feature>
<sequence length="249" mass="28686">MTMRKSHSLWYVLYDHEQTKVHKQQSKQIRRRFTLITKILQNIINQMISGLKETFIVSLNNLIVEEISKVKKFFKEFYNVLPLKHHFAMDRKIREKSPIDDLDSFSMFQSPSSALNSDSSSKGDKGNLSKAAGGSDAIGNVVNGNLTGDTTMIGISAKDKKNESNYNEHLQYLPLEFLQKNVFFSLFQCFDKTKSFFEIKESNLKFSFCFEEFVCKTHVLLMIFITSVLCMFLSNGHITATKIKCMKNI</sequence>
<gene>
    <name evidence="3" type="ORF">RFI_01155</name>
</gene>
<keyword evidence="2" id="KW-1133">Transmembrane helix</keyword>
<dbReference type="InterPro" id="IPR008936">
    <property type="entry name" value="Rho_GTPase_activation_prot"/>
</dbReference>
<evidence type="ECO:0000256" key="2">
    <source>
        <dbReference type="SAM" id="Phobius"/>
    </source>
</evidence>
<evidence type="ECO:0000313" key="4">
    <source>
        <dbReference type="Proteomes" id="UP000023152"/>
    </source>
</evidence>
<feature type="transmembrane region" description="Helical" evidence="2">
    <location>
        <begin position="219"/>
        <end position="238"/>
    </location>
</feature>
<feature type="compositionally biased region" description="Low complexity" evidence="1">
    <location>
        <begin position="111"/>
        <end position="120"/>
    </location>
</feature>
<dbReference type="AlphaFoldDB" id="X6PCU7"/>
<organism evidence="3 4">
    <name type="scientific">Reticulomyxa filosa</name>
    <dbReference type="NCBI Taxonomy" id="46433"/>
    <lineage>
        <taxon>Eukaryota</taxon>
        <taxon>Sar</taxon>
        <taxon>Rhizaria</taxon>
        <taxon>Retaria</taxon>
        <taxon>Foraminifera</taxon>
        <taxon>Monothalamids</taxon>
        <taxon>Reticulomyxidae</taxon>
        <taxon>Reticulomyxa</taxon>
    </lineage>
</organism>
<evidence type="ECO:0000256" key="1">
    <source>
        <dbReference type="SAM" id="MobiDB-lite"/>
    </source>
</evidence>
<name>X6PCU7_RETFI</name>
<keyword evidence="2" id="KW-0472">Membrane</keyword>
<comment type="caution">
    <text evidence="3">The sequence shown here is derived from an EMBL/GenBank/DDBJ whole genome shotgun (WGS) entry which is preliminary data.</text>
</comment>
<evidence type="ECO:0000313" key="3">
    <source>
        <dbReference type="EMBL" id="ETO35908.1"/>
    </source>
</evidence>
<dbReference type="Proteomes" id="UP000023152">
    <property type="component" value="Unassembled WGS sequence"/>
</dbReference>
<dbReference type="SUPFAM" id="SSF48350">
    <property type="entry name" value="GTPase activation domain, GAP"/>
    <property type="match status" value="1"/>
</dbReference>
<dbReference type="Gene3D" id="1.10.506.10">
    <property type="entry name" value="GTPase Activation - p120gap, domain 1"/>
    <property type="match status" value="1"/>
</dbReference>
<dbReference type="EMBL" id="ASPP01001175">
    <property type="protein sequence ID" value="ETO35908.1"/>
    <property type="molecule type" value="Genomic_DNA"/>
</dbReference>
<keyword evidence="4" id="KW-1185">Reference proteome</keyword>
<reference evidence="3 4" key="1">
    <citation type="journal article" date="2013" name="Curr. Biol.">
        <title>The Genome of the Foraminiferan Reticulomyxa filosa.</title>
        <authorList>
            <person name="Glockner G."/>
            <person name="Hulsmann N."/>
            <person name="Schleicher M."/>
            <person name="Noegel A.A."/>
            <person name="Eichinger L."/>
            <person name="Gallinger C."/>
            <person name="Pawlowski J."/>
            <person name="Sierra R."/>
            <person name="Euteneuer U."/>
            <person name="Pillet L."/>
            <person name="Moustafa A."/>
            <person name="Platzer M."/>
            <person name="Groth M."/>
            <person name="Szafranski K."/>
            <person name="Schliwa M."/>
        </authorList>
    </citation>
    <scope>NUCLEOTIDE SEQUENCE [LARGE SCALE GENOMIC DNA]</scope>
</reference>
<dbReference type="OrthoDB" id="5572587at2759"/>